<feature type="domain" description="PNPLA" evidence="3">
    <location>
        <begin position="6"/>
        <end position="90"/>
    </location>
</feature>
<evidence type="ECO:0000259" key="3">
    <source>
        <dbReference type="Pfam" id="PF01734"/>
    </source>
</evidence>
<dbReference type="GO" id="GO:0046475">
    <property type="term" value="P:glycerophospholipid catabolic process"/>
    <property type="evidence" value="ECO:0007669"/>
    <property type="project" value="TreeGrafter"/>
</dbReference>
<protein>
    <recommendedName>
        <fullName evidence="3">PNPLA domain-containing protein</fullName>
    </recommendedName>
</protein>
<dbReference type="PANTHER" id="PTHR10728:SF40">
    <property type="entry name" value="PATATIN FAMILY PROTEIN"/>
    <property type="match status" value="1"/>
</dbReference>
<comment type="caution">
    <text evidence="4">The sequence shown here is derived from an EMBL/GenBank/DDBJ whole genome shotgun (WGS) entry which is preliminary data.</text>
</comment>
<dbReference type="GO" id="GO:0004623">
    <property type="term" value="F:phospholipase A2 activity"/>
    <property type="evidence" value="ECO:0007669"/>
    <property type="project" value="TreeGrafter"/>
</dbReference>
<keyword evidence="2" id="KW-0472">Membrane</keyword>
<dbReference type="EMBL" id="WWEO01000044">
    <property type="protein sequence ID" value="NCD71521.1"/>
    <property type="molecule type" value="Genomic_DNA"/>
</dbReference>
<feature type="transmembrane region" description="Helical" evidence="2">
    <location>
        <begin position="365"/>
        <end position="387"/>
    </location>
</feature>
<feature type="transmembrane region" description="Helical" evidence="2">
    <location>
        <begin position="264"/>
        <end position="291"/>
    </location>
</feature>
<feature type="transmembrane region" description="Helical" evidence="2">
    <location>
        <begin position="319"/>
        <end position="344"/>
    </location>
</feature>
<dbReference type="Proteomes" id="UP000638732">
    <property type="component" value="Unassembled WGS sequence"/>
</dbReference>
<feature type="transmembrane region" description="Helical" evidence="2">
    <location>
        <begin position="432"/>
        <end position="455"/>
    </location>
</feature>
<reference evidence="4" key="1">
    <citation type="submission" date="2020-01" db="EMBL/GenBank/DDBJ databases">
        <authorList>
            <person name="Seo Y.L."/>
        </authorList>
    </citation>
    <scope>NUCLEOTIDE SEQUENCE</scope>
    <source>
        <strain evidence="4">R11</strain>
    </source>
</reference>
<dbReference type="InterPro" id="IPR002641">
    <property type="entry name" value="PNPLA_dom"/>
</dbReference>
<evidence type="ECO:0000313" key="4">
    <source>
        <dbReference type="EMBL" id="NCD71521.1"/>
    </source>
</evidence>
<dbReference type="GO" id="GO:0005829">
    <property type="term" value="C:cytosol"/>
    <property type="evidence" value="ECO:0007669"/>
    <property type="project" value="TreeGrafter"/>
</dbReference>
<dbReference type="PANTHER" id="PTHR10728">
    <property type="entry name" value="CYTOSOLIC PHOSPHOLIPASE A2"/>
    <property type="match status" value="1"/>
</dbReference>
<keyword evidence="2" id="KW-0812">Transmembrane</keyword>
<organism evidence="4 5">
    <name type="scientific">Mucilaginibacter agri</name>
    <dbReference type="NCBI Taxonomy" id="2695265"/>
    <lineage>
        <taxon>Bacteria</taxon>
        <taxon>Pseudomonadati</taxon>
        <taxon>Bacteroidota</taxon>
        <taxon>Sphingobacteriia</taxon>
        <taxon>Sphingobacteriales</taxon>
        <taxon>Sphingobacteriaceae</taxon>
        <taxon>Mucilaginibacter</taxon>
    </lineage>
</organism>
<reference evidence="4" key="2">
    <citation type="submission" date="2020-10" db="EMBL/GenBank/DDBJ databases">
        <title>Mucilaginibacter sp. nov., isolated from soil.</title>
        <authorList>
            <person name="Jeon C.O."/>
        </authorList>
    </citation>
    <scope>NUCLEOTIDE SEQUENCE</scope>
    <source>
        <strain evidence="4">R11</strain>
    </source>
</reference>
<feature type="transmembrane region" description="Helical" evidence="2">
    <location>
        <begin position="195"/>
        <end position="219"/>
    </location>
</feature>
<dbReference type="SUPFAM" id="SSF52151">
    <property type="entry name" value="FabD/lysophospholipase-like"/>
    <property type="match status" value="1"/>
</dbReference>
<keyword evidence="2" id="KW-1133">Transmembrane helix</keyword>
<feature type="transmembrane region" description="Helical" evidence="2">
    <location>
        <begin position="153"/>
        <end position="174"/>
    </location>
</feature>
<accession>A0A965ZKW3</accession>
<feature type="transmembrane region" description="Helical" evidence="2">
    <location>
        <begin position="505"/>
        <end position="524"/>
    </location>
</feature>
<keyword evidence="1" id="KW-0443">Lipid metabolism</keyword>
<dbReference type="Gene3D" id="3.40.1090.10">
    <property type="entry name" value="Cytosolic phospholipase A2 catalytic domain"/>
    <property type="match status" value="2"/>
</dbReference>
<sequence>MKLTGLAFSGGGIRSATFNLGVLQDLAERDLLPHFDYLSTVSGGGYIGSWFATWIKRAGSVSKVTQRLDPKRSADPMADEVQPIRWLRMYSNYLAPDASIMSADAWTVGVTWLRNTVINQVILLLLLCTGLSLINVLFRAWRYWTQRLDTITPLYIAIWAIIILLPGTVFAALGMRSYDRTQPPQAFFNLGTHKFLAVFMVGWAVVASYLISSWLFYMPYEVNTVAAVAKVLWPAALVGSVFVIAVAIVGNYHRYAQSVMQKRMIYPTIVISSIIAAIAGIYMLGGVWAIFHHLEIKICDSIVLQDLFEGSIGWLHYKVLFIIGVPLILEVMSLCVVIRMALMGNLFPDEKREWWGRMGAITHRFMLTWIIATTSALILYQLLAGLYTNPKAFTTIVGGWGAVIATAVKMAYDTTSSGENKEKTGWTVKEIFIRVAPYIFMVGFLFIGAALLQFFNRTVDNLVYAQVGINKTSVHQVIIHNPIKHTAIVHQTVITKIHYSFFSKIVGSIAVTLIIGGLTLLLSWRIGVNEFSLHHFYRNRLVRAYLGATRRRVDRNKTANSFTGFDKADDIKLSEFLVEKEYYGPYPILNTALNATSVTELDRQDRKAEAFIFSPLFCGFDFSPTRSTANNKNHVYEYGYRPTLNFAYDRGPNIGTAMAISGAAVNPNMGYHSSSATAFLLTIFNVRLGWWMGNPRLNRWKRSDPETGIAYIVKDLIGKTDIDSDYVCLSDGGHFDNMGLYELIRRRCTYIILGDGEEDPKAVCEGLANAIRRCRIDFGAEIVIDTAAITEKDKDTGFSKQRVIVNGTIAYPGDSQPSGTLIYIKTTLTAPLPTDVREYQMQNIEFPQQSTGDQFFDESQFESYRKLGYHALDGVDLNMPFKKSIATDKSKKP</sequence>
<evidence type="ECO:0000313" key="5">
    <source>
        <dbReference type="Proteomes" id="UP000638732"/>
    </source>
</evidence>
<gene>
    <name evidence="4" type="ORF">GSY63_19300</name>
</gene>
<keyword evidence="5" id="KW-1185">Reference proteome</keyword>
<name>A0A965ZKW3_9SPHI</name>
<dbReference type="InterPro" id="IPR016035">
    <property type="entry name" value="Acyl_Trfase/lysoPLipase"/>
</dbReference>
<evidence type="ECO:0000256" key="2">
    <source>
        <dbReference type="SAM" id="Phobius"/>
    </source>
</evidence>
<feature type="transmembrane region" description="Helical" evidence="2">
    <location>
        <begin position="231"/>
        <end position="252"/>
    </location>
</feature>
<feature type="transmembrane region" description="Helical" evidence="2">
    <location>
        <begin position="121"/>
        <end position="141"/>
    </location>
</feature>
<evidence type="ECO:0000256" key="1">
    <source>
        <dbReference type="ARBA" id="ARBA00023098"/>
    </source>
</evidence>
<dbReference type="AlphaFoldDB" id="A0A965ZKW3"/>
<proteinExistence type="predicted"/>
<dbReference type="Pfam" id="PF01734">
    <property type="entry name" value="Patatin"/>
    <property type="match status" value="1"/>
</dbReference>